<feature type="region of interest" description="Disordered" evidence="1">
    <location>
        <begin position="122"/>
        <end position="145"/>
    </location>
</feature>
<organism evidence="2">
    <name type="scientific">Tanacetum cinerariifolium</name>
    <name type="common">Dalmatian daisy</name>
    <name type="synonym">Chrysanthemum cinerariifolium</name>
    <dbReference type="NCBI Taxonomy" id="118510"/>
    <lineage>
        <taxon>Eukaryota</taxon>
        <taxon>Viridiplantae</taxon>
        <taxon>Streptophyta</taxon>
        <taxon>Embryophyta</taxon>
        <taxon>Tracheophyta</taxon>
        <taxon>Spermatophyta</taxon>
        <taxon>Magnoliopsida</taxon>
        <taxon>eudicotyledons</taxon>
        <taxon>Gunneridae</taxon>
        <taxon>Pentapetalae</taxon>
        <taxon>asterids</taxon>
        <taxon>campanulids</taxon>
        <taxon>Asterales</taxon>
        <taxon>Asteraceae</taxon>
        <taxon>Asteroideae</taxon>
        <taxon>Anthemideae</taxon>
        <taxon>Anthemidinae</taxon>
        <taxon>Tanacetum</taxon>
    </lineage>
</organism>
<dbReference type="EMBL" id="BKCJ010000540">
    <property type="protein sequence ID" value="GEU34113.1"/>
    <property type="molecule type" value="Genomic_DNA"/>
</dbReference>
<feature type="compositionally biased region" description="Polar residues" evidence="1">
    <location>
        <begin position="126"/>
        <end position="139"/>
    </location>
</feature>
<reference evidence="2" key="1">
    <citation type="journal article" date="2019" name="Sci. Rep.">
        <title>Draft genome of Tanacetum cinerariifolium, the natural source of mosquito coil.</title>
        <authorList>
            <person name="Yamashiro T."/>
            <person name="Shiraishi A."/>
            <person name="Satake H."/>
            <person name="Nakayama K."/>
        </authorList>
    </citation>
    <scope>NUCLEOTIDE SEQUENCE</scope>
</reference>
<evidence type="ECO:0008006" key="3">
    <source>
        <dbReference type="Google" id="ProtNLM"/>
    </source>
</evidence>
<proteinExistence type="predicted"/>
<dbReference type="PANTHER" id="PTHR36747">
    <property type="entry name" value="HYDROXYPROLINE-RICH GLYCOPROTEIN FAMILY PROTEIN"/>
    <property type="match status" value="1"/>
</dbReference>
<evidence type="ECO:0000313" key="2">
    <source>
        <dbReference type="EMBL" id="GEU34113.1"/>
    </source>
</evidence>
<feature type="compositionally biased region" description="Polar residues" evidence="1">
    <location>
        <begin position="1"/>
        <end position="19"/>
    </location>
</feature>
<gene>
    <name evidence="2" type="ORF">Tci_006091</name>
</gene>
<protein>
    <recommendedName>
        <fullName evidence="3">Retrotransposon gag domain-containing protein</fullName>
    </recommendedName>
</protein>
<sequence length="262" mass="29254">MDQTSPRKSSLASSKTSVPSPLIVPKAFKSPEMYTSPTDSIMSPVSKDLLARTKSKKSSALIQEHHKVQVQDLKETIRHKPNKVKAVKTSIAVTSEEHEHQENQDNLDEISKEKDDAKPLIFADTFGSNSGNDSETSGPETPAKEVVDNGNGYALIFWLDTEVRELSNYGKNLVSGMFSGFCDRDAKDALSKLLQMGTVAEYHNEFEMDINRVIGISESLLKSFYIFRLKVALQIELLRARPTTLEEAFSLARITEAHFEDE</sequence>
<comment type="caution">
    <text evidence="2">The sequence shown here is derived from an EMBL/GenBank/DDBJ whole genome shotgun (WGS) entry which is preliminary data.</text>
</comment>
<feature type="region of interest" description="Disordered" evidence="1">
    <location>
        <begin position="1"/>
        <end position="23"/>
    </location>
</feature>
<dbReference type="AlphaFoldDB" id="A0A6L2JAS9"/>
<accession>A0A6L2JAS9</accession>
<name>A0A6L2JAS9_TANCI</name>
<dbReference type="PANTHER" id="PTHR36747:SF1">
    <property type="entry name" value="HYDROXYPROLINE-RICH GLYCOPROTEIN FAMILY PROTEIN"/>
    <property type="match status" value="1"/>
</dbReference>
<evidence type="ECO:0000256" key="1">
    <source>
        <dbReference type="SAM" id="MobiDB-lite"/>
    </source>
</evidence>